<dbReference type="OrthoDB" id="690068at2759"/>
<name>A0A1C7N2R9_9FUNG</name>
<dbReference type="PANTHER" id="PTHR46117:SF3">
    <property type="entry name" value="FI24210P1"/>
    <property type="match status" value="1"/>
</dbReference>
<organism evidence="8 9">
    <name type="scientific">Choanephora cucurbitarum</name>
    <dbReference type="NCBI Taxonomy" id="101091"/>
    <lineage>
        <taxon>Eukaryota</taxon>
        <taxon>Fungi</taxon>
        <taxon>Fungi incertae sedis</taxon>
        <taxon>Mucoromycota</taxon>
        <taxon>Mucoromycotina</taxon>
        <taxon>Mucoromycetes</taxon>
        <taxon>Mucorales</taxon>
        <taxon>Mucorineae</taxon>
        <taxon>Choanephoraceae</taxon>
        <taxon>Choanephoroideae</taxon>
        <taxon>Choanephora</taxon>
    </lineage>
</organism>
<evidence type="ECO:0000259" key="7">
    <source>
        <dbReference type="PROSITE" id="PS50888"/>
    </source>
</evidence>
<feature type="domain" description="BHLH" evidence="7">
    <location>
        <begin position="200"/>
        <end position="259"/>
    </location>
</feature>
<dbReference type="Pfam" id="PF00010">
    <property type="entry name" value="HLH"/>
    <property type="match status" value="1"/>
</dbReference>
<protein>
    <submittedName>
        <fullName evidence="8">Microphthalmia-associated transcription factor</fullName>
    </submittedName>
</protein>
<dbReference type="AlphaFoldDB" id="A0A1C7N2R9"/>
<dbReference type="GO" id="GO:0000981">
    <property type="term" value="F:DNA-binding transcription factor activity, RNA polymerase II-specific"/>
    <property type="evidence" value="ECO:0007669"/>
    <property type="project" value="TreeGrafter"/>
</dbReference>
<dbReference type="InterPro" id="IPR036638">
    <property type="entry name" value="HLH_DNA-bd_sf"/>
</dbReference>
<feature type="region of interest" description="Disordered" evidence="6">
    <location>
        <begin position="1"/>
        <end position="54"/>
    </location>
</feature>
<proteinExistence type="predicted"/>
<dbReference type="FunCoup" id="A0A1C7N2R9">
    <property type="interactions" value="1"/>
</dbReference>
<comment type="subcellular location">
    <subcellularLocation>
        <location evidence="1">Nucleus</location>
    </subcellularLocation>
</comment>
<dbReference type="GO" id="GO:0000978">
    <property type="term" value="F:RNA polymerase II cis-regulatory region sequence-specific DNA binding"/>
    <property type="evidence" value="ECO:0007669"/>
    <property type="project" value="TreeGrafter"/>
</dbReference>
<keyword evidence="3" id="KW-0804">Transcription</keyword>
<keyword evidence="9" id="KW-1185">Reference proteome</keyword>
<evidence type="ECO:0000256" key="4">
    <source>
        <dbReference type="ARBA" id="ARBA00023242"/>
    </source>
</evidence>
<feature type="compositionally biased region" description="Polar residues" evidence="6">
    <location>
        <begin position="13"/>
        <end position="32"/>
    </location>
</feature>
<dbReference type="STRING" id="101091.A0A1C7N2R9"/>
<dbReference type="SUPFAM" id="SSF47459">
    <property type="entry name" value="HLH, helix-loop-helix DNA-binding domain"/>
    <property type="match status" value="1"/>
</dbReference>
<dbReference type="InterPro" id="IPR011598">
    <property type="entry name" value="bHLH_dom"/>
</dbReference>
<dbReference type="InParanoid" id="A0A1C7N2R9"/>
<gene>
    <name evidence="8" type="primary">Mitf_1</name>
    <name evidence="8" type="ORF">A0J61_08509</name>
</gene>
<accession>A0A1C7N2R9</accession>
<evidence type="ECO:0000256" key="6">
    <source>
        <dbReference type="SAM" id="MobiDB-lite"/>
    </source>
</evidence>
<feature type="coiled-coil region" evidence="5">
    <location>
        <begin position="249"/>
        <end position="283"/>
    </location>
</feature>
<evidence type="ECO:0000313" key="8">
    <source>
        <dbReference type="EMBL" id="OBZ83445.1"/>
    </source>
</evidence>
<reference evidence="8 9" key="1">
    <citation type="submission" date="2016-03" db="EMBL/GenBank/DDBJ databases">
        <title>Choanephora cucurbitarum.</title>
        <authorList>
            <person name="Min B."/>
            <person name="Park H."/>
            <person name="Park J.-H."/>
            <person name="Shin H.-D."/>
            <person name="Choi I.-G."/>
        </authorList>
    </citation>
    <scope>NUCLEOTIDE SEQUENCE [LARGE SCALE GENOMIC DNA]</scope>
    <source>
        <strain evidence="8 9">KUS-F28377</strain>
    </source>
</reference>
<comment type="caution">
    <text evidence="8">The sequence shown here is derived from an EMBL/GenBank/DDBJ whole genome shotgun (WGS) entry which is preliminary data.</text>
</comment>
<evidence type="ECO:0000256" key="5">
    <source>
        <dbReference type="SAM" id="Coils"/>
    </source>
</evidence>
<dbReference type="Gene3D" id="4.10.280.10">
    <property type="entry name" value="Helix-loop-helix DNA-binding domain"/>
    <property type="match status" value="1"/>
</dbReference>
<keyword evidence="5" id="KW-0175">Coiled coil</keyword>
<dbReference type="GO" id="GO:0005634">
    <property type="term" value="C:nucleus"/>
    <property type="evidence" value="ECO:0007669"/>
    <property type="project" value="UniProtKB-SubCell"/>
</dbReference>
<dbReference type="GO" id="GO:0046983">
    <property type="term" value="F:protein dimerization activity"/>
    <property type="evidence" value="ECO:0007669"/>
    <property type="project" value="InterPro"/>
</dbReference>
<sequence length="285" mass="32650">MSQQPEQPLKLKNPTSYHLMQTNGSYGNSQSPHPLAPTLSPFHFTKDSPSEHPQSQIEFHDSFSQHMMHPISSPLSSEYEDHTEYQHLYDRSSFSSSTMPTTIPMDIHRRSSNATDISLQNNGHPTQPPLFVPGSSFESTHSLAMSAPANMGYEYNYHQHPLGLETTPTPGNTSHGLAKSYEDDYTAQLNMQMMMEKRRRRRESHNAVERRRRDNINDRIQELCSLLPDAALENTNLGPNNKPNKGVILKKSVDHIRQLQQEVQSYHQRVADLENTLKMYQQQKQ</sequence>
<dbReference type="Proteomes" id="UP000093000">
    <property type="component" value="Unassembled WGS sequence"/>
</dbReference>
<dbReference type="SMART" id="SM00353">
    <property type="entry name" value="HLH"/>
    <property type="match status" value="1"/>
</dbReference>
<dbReference type="InterPro" id="IPR051732">
    <property type="entry name" value="USF"/>
</dbReference>
<evidence type="ECO:0000256" key="3">
    <source>
        <dbReference type="ARBA" id="ARBA00023163"/>
    </source>
</evidence>
<dbReference type="EMBL" id="LUGH01000662">
    <property type="protein sequence ID" value="OBZ83445.1"/>
    <property type="molecule type" value="Genomic_DNA"/>
</dbReference>
<keyword evidence="4" id="KW-0539">Nucleus</keyword>
<keyword evidence="2" id="KW-0805">Transcription regulation</keyword>
<dbReference type="PROSITE" id="PS50888">
    <property type="entry name" value="BHLH"/>
    <property type="match status" value="1"/>
</dbReference>
<evidence type="ECO:0000313" key="9">
    <source>
        <dbReference type="Proteomes" id="UP000093000"/>
    </source>
</evidence>
<evidence type="ECO:0000256" key="2">
    <source>
        <dbReference type="ARBA" id="ARBA00023015"/>
    </source>
</evidence>
<dbReference type="PANTHER" id="PTHR46117">
    <property type="entry name" value="FI24210P1"/>
    <property type="match status" value="1"/>
</dbReference>
<evidence type="ECO:0000256" key="1">
    <source>
        <dbReference type="ARBA" id="ARBA00004123"/>
    </source>
</evidence>